<dbReference type="InterPro" id="IPR050111">
    <property type="entry name" value="C-type_lectin/snaclec_domain"/>
</dbReference>
<dbReference type="PROSITE" id="PS50041">
    <property type="entry name" value="C_TYPE_LECTIN_2"/>
    <property type="match status" value="1"/>
</dbReference>
<gene>
    <name evidence="4" type="primary">LOC113109324</name>
</gene>
<dbReference type="InterPro" id="IPR016186">
    <property type="entry name" value="C-type_lectin-like/link_sf"/>
</dbReference>
<dbReference type="SUPFAM" id="SSF56436">
    <property type="entry name" value="C-type lectin-like"/>
    <property type="match status" value="1"/>
</dbReference>
<proteinExistence type="predicted"/>
<name>A0A6P6Q5J2_CARAU</name>
<feature type="domain" description="C-type lectin" evidence="2">
    <location>
        <begin position="32"/>
        <end position="147"/>
    </location>
</feature>
<dbReference type="Pfam" id="PF00059">
    <property type="entry name" value="Lectin_C"/>
    <property type="match status" value="1"/>
</dbReference>
<dbReference type="InterPro" id="IPR016187">
    <property type="entry name" value="CTDL_fold"/>
</dbReference>
<dbReference type="GeneID" id="113109324"/>
<dbReference type="KEGG" id="caua:113109324"/>
<sequence>MEILRTLLFLCIVFSNAEGNLAEKCPYGWKNFGVRCFKFFPQTVNMITAERNCQSLDSNLASVQNKMENDFLMSLLPPSSTNFWIGAYDAIQEGQWLWTDGTPYDYTYWCSGEPSGGVSENCVVINWRSNVCWVDISCATSASYFCAKDL</sequence>
<feature type="signal peptide" evidence="1">
    <location>
        <begin position="1"/>
        <end position="22"/>
    </location>
</feature>
<dbReference type="RefSeq" id="XP_026128728.1">
    <property type="nucleotide sequence ID" value="XM_026272943.1"/>
</dbReference>
<dbReference type="InterPro" id="IPR001304">
    <property type="entry name" value="C-type_lectin-like"/>
</dbReference>
<dbReference type="PANTHER" id="PTHR22803">
    <property type="entry name" value="MANNOSE, PHOSPHOLIPASE, LECTIN RECEPTOR RELATED"/>
    <property type="match status" value="1"/>
</dbReference>
<evidence type="ECO:0000259" key="2">
    <source>
        <dbReference type="PROSITE" id="PS50041"/>
    </source>
</evidence>
<dbReference type="SMART" id="SM00034">
    <property type="entry name" value="CLECT"/>
    <property type="match status" value="1"/>
</dbReference>
<keyword evidence="1" id="KW-0732">Signal</keyword>
<evidence type="ECO:0000313" key="4">
    <source>
        <dbReference type="RefSeq" id="XP_026128728.1"/>
    </source>
</evidence>
<dbReference type="AlphaFoldDB" id="A0A6P6Q5J2"/>
<accession>A0A6P6Q5J2</accession>
<feature type="chain" id="PRO_5027818325" evidence="1">
    <location>
        <begin position="23"/>
        <end position="150"/>
    </location>
</feature>
<protein>
    <submittedName>
        <fullName evidence="4">Ladderlectin</fullName>
    </submittedName>
</protein>
<dbReference type="Gene3D" id="3.10.100.10">
    <property type="entry name" value="Mannose-Binding Protein A, subunit A"/>
    <property type="match status" value="1"/>
</dbReference>
<dbReference type="Proteomes" id="UP000515129">
    <property type="component" value="Chromosome 9"/>
</dbReference>
<dbReference type="OrthoDB" id="7357196at2759"/>
<reference evidence="4" key="1">
    <citation type="submission" date="2025-08" db="UniProtKB">
        <authorList>
            <consortium name="RefSeq"/>
        </authorList>
    </citation>
    <scope>IDENTIFICATION</scope>
    <source>
        <strain evidence="4">Wakin</strain>
        <tissue evidence="4">Muscle</tissue>
    </source>
</reference>
<evidence type="ECO:0000256" key="1">
    <source>
        <dbReference type="SAM" id="SignalP"/>
    </source>
</evidence>
<organism evidence="3 4">
    <name type="scientific">Carassius auratus</name>
    <name type="common">Goldfish</name>
    <dbReference type="NCBI Taxonomy" id="7957"/>
    <lineage>
        <taxon>Eukaryota</taxon>
        <taxon>Metazoa</taxon>
        <taxon>Chordata</taxon>
        <taxon>Craniata</taxon>
        <taxon>Vertebrata</taxon>
        <taxon>Euteleostomi</taxon>
        <taxon>Actinopterygii</taxon>
        <taxon>Neopterygii</taxon>
        <taxon>Teleostei</taxon>
        <taxon>Ostariophysi</taxon>
        <taxon>Cypriniformes</taxon>
        <taxon>Cyprinidae</taxon>
        <taxon>Cyprininae</taxon>
        <taxon>Carassius</taxon>
    </lineage>
</organism>
<dbReference type="CDD" id="cd00037">
    <property type="entry name" value="CLECT"/>
    <property type="match status" value="1"/>
</dbReference>
<keyword evidence="3" id="KW-1185">Reference proteome</keyword>
<evidence type="ECO:0000313" key="3">
    <source>
        <dbReference type="Proteomes" id="UP000515129"/>
    </source>
</evidence>